<keyword evidence="2" id="KW-1133">Transmembrane helix</keyword>
<keyword evidence="2" id="KW-0472">Membrane</keyword>
<dbReference type="RefSeq" id="WP_311546767.1">
    <property type="nucleotide sequence ID" value="NZ_JAVREK010000023.1"/>
</dbReference>
<evidence type="ECO:0000256" key="1">
    <source>
        <dbReference type="SAM" id="MobiDB-lite"/>
    </source>
</evidence>
<proteinExistence type="predicted"/>
<comment type="caution">
    <text evidence="3">The sequence shown here is derived from an EMBL/GenBank/DDBJ whole genome shotgun (WGS) entry which is preliminary data.</text>
</comment>
<dbReference type="EMBL" id="JAVREK010000023">
    <property type="protein sequence ID" value="MDT0304270.1"/>
    <property type="molecule type" value="Genomic_DNA"/>
</dbReference>
<evidence type="ECO:0000313" key="3">
    <source>
        <dbReference type="EMBL" id="MDT0304270.1"/>
    </source>
</evidence>
<evidence type="ECO:0000313" key="4">
    <source>
        <dbReference type="Proteomes" id="UP001183226"/>
    </source>
</evidence>
<keyword evidence="2" id="KW-0812">Transmembrane</keyword>
<organism evidence="3 4">
    <name type="scientific">Streptomonospora wellingtoniae</name>
    <dbReference type="NCBI Taxonomy" id="3075544"/>
    <lineage>
        <taxon>Bacteria</taxon>
        <taxon>Bacillati</taxon>
        <taxon>Actinomycetota</taxon>
        <taxon>Actinomycetes</taxon>
        <taxon>Streptosporangiales</taxon>
        <taxon>Nocardiopsidaceae</taxon>
        <taxon>Streptomonospora</taxon>
    </lineage>
</organism>
<accession>A0ABU2KY96</accession>
<feature type="transmembrane region" description="Helical" evidence="2">
    <location>
        <begin position="84"/>
        <end position="102"/>
    </location>
</feature>
<feature type="transmembrane region" description="Helical" evidence="2">
    <location>
        <begin position="135"/>
        <end position="157"/>
    </location>
</feature>
<keyword evidence="4" id="KW-1185">Reference proteome</keyword>
<protein>
    <submittedName>
        <fullName evidence="3">Uncharacterized protein</fullName>
    </submittedName>
</protein>
<evidence type="ECO:0000256" key="2">
    <source>
        <dbReference type="SAM" id="Phobius"/>
    </source>
</evidence>
<feature type="transmembrane region" description="Helical" evidence="2">
    <location>
        <begin position="31"/>
        <end position="49"/>
    </location>
</feature>
<gene>
    <name evidence="3" type="ORF">RM446_19295</name>
</gene>
<sequence>MGAKRDRPGPHRPTTGEAAIRRSGARSRAPWHLWPVAGVMLLLAGGGLWDYLNLIEPNTAYIEDQGWGASGIAYFTDYPIVLRLPWTTALVGATAAPVLALFRSRLAVPLALLAAISQVLLLVSTLAFMDRLAALGTFTAFFDFGVAVVFAAFWGYCRCLRARSALR</sequence>
<feature type="region of interest" description="Disordered" evidence="1">
    <location>
        <begin position="1"/>
        <end position="23"/>
    </location>
</feature>
<feature type="transmembrane region" description="Helical" evidence="2">
    <location>
        <begin position="109"/>
        <end position="129"/>
    </location>
</feature>
<dbReference type="Proteomes" id="UP001183226">
    <property type="component" value="Unassembled WGS sequence"/>
</dbReference>
<name>A0ABU2KY96_9ACTN</name>
<reference evidence="4" key="1">
    <citation type="submission" date="2023-07" db="EMBL/GenBank/DDBJ databases">
        <title>30 novel species of actinomycetes from the DSMZ collection.</title>
        <authorList>
            <person name="Nouioui I."/>
        </authorList>
    </citation>
    <scope>NUCLEOTIDE SEQUENCE [LARGE SCALE GENOMIC DNA]</scope>
    <source>
        <strain evidence="4">DSM 45055</strain>
    </source>
</reference>